<dbReference type="FunFam" id="3.40.605.10:FF:000007">
    <property type="entry name" value="NAD/NADP-dependent betaine aldehyde dehydrogenase"/>
    <property type="match status" value="1"/>
</dbReference>
<dbReference type="Gene3D" id="3.40.605.10">
    <property type="entry name" value="Aldehyde Dehydrogenase, Chain A, domain 1"/>
    <property type="match status" value="1"/>
</dbReference>
<evidence type="ECO:0000313" key="7">
    <source>
        <dbReference type="Proteomes" id="UP000187251"/>
    </source>
</evidence>
<evidence type="ECO:0000256" key="3">
    <source>
        <dbReference type="PROSITE-ProRule" id="PRU10007"/>
    </source>
</evidence>
<protein>
    <submittedName>
        <fullName evidence="6">Aldehyde dehydrogenase</fullName>
    </submittedName>
</protein>
<sequence length="498" mass="52199">MATHTHPTASGELRLPANNGVFYDGCWHAPISERWTDVVAPGTGARLMAVADAGTQDVARAASAARAGARLWRRTAPLARAAVLRKIAQRLRDNARELALLDALDCGNPVSEMGSDVMVAAALLDFFAGLVTELKGDTIPMGHDALDYTEREPVGVVARIVAYNHPLLFAMGKLAAPLAAGNAVIIKPPVQAPLSALRCAELIADLLPPGVFSLVPGGAEAGAALAASPDVDMIGLVGSIATGRRVMQAAAARLKPVALELGGKNPFIACPDVDPTRVANAIVDGMNFTWCGQSCGSTSRAFVHRAIYDEVCAKVSQACAAFVPGDPTDPATTMGAMISREHRDRVKQAIDAAVTRGARLITGGGIPETGIPVGGFYLEPTVFADVAADSPLATEEFFGPVLALIPWDDEQEMLAAVHGLDVGLTAAIWTADLARAHRLAREIDAGFVWVNEIGKHFLGAPYGGVGQSGIGRDECIGEMISFTREKNVHINFRTVSPA</sequence>
<feature type="domain" description="Aldehyde dehydrogenase" evidence="5">
    <location>
        <begin position="30"/>
        <end position="488"/>
    </location>
</feature>
<feature type="active site" evidence="3">
    <location>
        <position position="260"/>
    </location>
</feature>
<dbReference type="InterPro" id="IPR015590">
    <property type="entry name" value="Aldehyde_DH_dom"/>
</dbReference>
<dbReference type="InterPro" id="IPR016163">
    <property type="entry name" value="Ald_DH_C"/>
</dbReference>
<dbReference type="AlphaFoldDB" id="A0A1R1JR41"/>
<dbReference type="PANTHER" id="PTHR11699">
    <property type="entry name" value="ALDEHYDE DEHYDROGENASE-RELATED"/>
    <property type="match status" value="1"/>
</dbReference>
<dbReference type="Pfam" id="PF00171">
    <property type="entry name" value="Aldedh"/>
    <property type="match status" value="1"/>
</dbReference>
<dbReference type="PROSITE" id="PS00687">
    <property type="entry name" value="ALDEHYDE_DEHYDR_GLU"/>
    <property type="match status" value="1"/>
</dbReference>
<gene>
    <name evidence="6" type="ORF">BIZ92_29725</name>
</gene>
<comment type="similarity">
    <text evidence="1 4">Belongs to the aldehyde dehydrogenase family.</text>
</comment>
<evidence type="ECO:0000256" key="4">
    <source>
        <dbReference type="RuleBase" id="RU003345"/>
    </source>
</evidence>
<evidence type="ECO:0000256" key="2">
    <source>
        <dbReference type="ARBA" id="ARBA00023002"/>
    </source>
</evidence>
<dbReference type="InterPro" id="IPR029510">
    <property type="entry name" value="Ald_DH_CS_GLU"/>
</dbReference>
<evidence type="ECO:0000259" key="5">
    <source>
        <dbReference type="Pfam" id="PF00171"/>
    </source>
</evidence>
<dbReference type="SUPFAM" id="SSF53720">
    <property type="entry name" value="ALDH-like"/>
    <property type="match status" value="1"/>
</dbReference>
<dbReference type="Gene3D" id="3.40.309.10">
    <property type="entry name" value="Aldehyde Dehydrogenase, Chain A, domain 2"/>
    <property type="match status" value="1"/>
</dbReference>
<name>A0A1R1JR41_ALCXX</name>
<dbReference type="EMBL" id="MJMN01000022">
    <property type="protein sequence ID" value="OMG83866.1"/>
    <property type="molecule type" value="Genomic_DNA"/>
</dbReference>
<organism evidence="6 7">
    <name type="scientific">Alcaligenes xylosoxydans xylosoxydans</name>
    <name type="common">Achromobacter xylosoxidans</name>
    <dbReference type="NCBI Taxonomy" id="85698"/>
    <lineage>
        <taxon>Bacteria</taxon>
        <taxon>Pseudomonadati</taxon>
        <taxon>Pseudomonadota</taxon>
        <taxon>Betaproteobacteria</taxon>
        <taxon>Burkholderiales</taxon>
        <taxon>Alcaligenaceae</taxon>
        <taxon>Achromobacter</taxon>
    </lineage>
</organism>
<dbReference type="Proteomes" id="UP000187251">
    <property type="component" value="Unassembled WGS sequence"/>
</dbReference>
<evidence type="ECO:0000256" key="1">
    <source>
        <dbReference type="ARBA" id="ARBA00009986"/>
    </source>
</evidence>
<dbReference type="InterPro" id="IPR016161">
    <property type="entry name" value="Ald_DH/histidinol_DH"/>
</dbReference>
<accession>A0A1R1JR41</accession>
<proteinExistence type="inferred from homology"/>
<keyword evidence="2 4" id="KW-0560">Oxidoreductase</keyword>
<dbReference type="InterPro" id="IPR016162">
    <property type="entry name" value="Ald_DH_N"/>
</dbReference>
<evidence type="ECO:0000313" key="6">
    <source>
        <dbReference type="EMBL" id="OMG83866.1"/>
    </source>
</evidence>
<dbReference type="GO" id="GO:0016620">
    <property type="term" value="F:oxidoreductase activity, acting on the aldehyde or oxo group of donors, NAD or NADP as acceptor"/>
    <property type="evidence" value="ECO:0007669"/>
    <property type="project" value="InterPro"/>
</dbReference>
<comment type="caution">
    <text evidence="6">The sequence shown here is derived from an EMBL/GenBank/DDBJ whole genome shotgun (WGS) entry which is preliminary data.</text>
</comment>
<dbReference type="OrthoDB" id="6187633at2"/>
<reference evidence="6 7" key="1">
    <citation type="submission" date="2016-09" db="EMBL/GenBank/DDBJ databases">
        <title>Phylogenomics of Achromobacter.</title>
        <authorList>
            <person name="Jeukens J."/>
            <person name="Freschi L."/>
            <person name="Vincent A.T."/>
            <person name="Emond-Rheault J.-G."/>
            <person name="Kukavica-Ibrulj I."/>
            <person name="Charette S.J."/>
            <person name="Levesque R.C."/>
        </authorList>
    </citation>
    <scope>NUCLEOTIDE SEQUENCE [LARGE SCALE GENOMIC DNA]</scope>
    <source>
        <strain evidence="6 7">AUS488</strain>
    </source>
</reference>